<keyword evidence="3 9" id="KW-1003">Cell membrane</keyword>
<comment type="function">
    <text evidence="9">O-acyltransferase that catalyzes D-alanylation of both teichoic acid and lipoteichoic acid (LTA). D-alanylation of LTA plays an important role in modulating the properties of the cell wall in Gram-positive bacteria, influencing the net charge of the cell wall. Catalyzes D-alanylation from DltC carrier protein.</text>
</comment>
<sequence>MTLYGGYLFYICLIFALLPAIALGVLQKPLRFYTLGISIGFICMVLADDIQQFLCFIGFFLAELALIKGYQRIRIRYGRNEKLYYGAVLLSILPLVLNKCSPIFDWNIMGILGISYLTFRTVQMIIEMYDGIITEVPVLEYSGFILFFPALSCGPIDRSRRFHEDWVKVYGREEYLEMAGTGIYKILLGLIYKLILAVQFYKWMGFFDGSQWYCAIGYAYLYGFYLFFDFAGYSLMAVGTSYILGIRTPDNFRKPFAAKDMRDFWDRWHITLSYWFRDFIFSRFIMKCVKKKWFHTRLQRASAGFMVNMFIMGMWHGLTPSYLLYGLYHGMLLALTEIYQKKSSFYKKNKDKRAYKLASWFVTLQLVMFGFLIFSGRLLELLNVGGH</sequence>
<evidence type="ECO:0000256" key="2">
    <source>
        <dbReference type="ARBA" id="ARBA00010323"/>
    </source>
</evidence>
<dbReference type="InterPro" id="IPR004299">
    <property type="entry name" value="MBOAT_fam"/>
</dbReference>
<comment type="similarity">
    <text evidence="2 9">Belongs to the membrane-bound acyltransferase family.</text>
</comment>
<dbReference type="AlphaFoldDB" id="A0A410PWP4"/>
<keyword evidence="8 9" id="KW-0012">Acyltransferase</keyword>
<dbReference type="PIRSF" id="PIRSF500216">
    <property type="entry name" value="DltB"/>
    <property type="match status" value="1"/>
</dbReference>
<dbReference type="EMBL" id="CP035281">
    <property type="protein sequence ID" value="QAT43372.1"/>
    <property type="molecule type" value="Genomic_DNA"/>
</dbReference>
<evidence type="ECO:0000256" key="7">
    <source>
        <dbReference type="ARBA" id="ARBA00023136"/>
    </source>
</evidence>
<dbReference type="UniPathway" id="UPA00556"/>
<keyword evidence="12" id="KW-1185">Reference proteome</keyword>
<name>A0A410PWP4_9FIRM</name>
<dbReference type="OrthoDB" id="9805788at2"/>
<evidence type="ECO:0000256" key="5">
    <source>
        <dbReference type="ARBA" id="ARBA00022692"/>
    </source>
</evidence>
<comment type="subcellular location">
    <subcellularLocation>
        <location evidence="1">Cell membrane</location>
        <topology evidence="1">Multi-pass membrane protein</topology>
    </subcellularLocation>
</comment>
<feature type="transmembrane region" description="Helical" evidence="10">
    <location>
        <begin position="322"/>
        <end position="339"/>
    </location>
</feature>
<feature type="transmembrane region" description="Helical" evidence="10">
    <location>
        <begin position="6"/>
        <end position="23"/>
    </location>
</feature>
<gene>
    <name evidence="11" type="primary">dltB</name>
    <name evidence="11" type="ORF">EQM06_09170</name>
</gene>
<dbReference type="InterPro" id="IPR024194">
    <property type="entry name" value="Ac/AlaTfrase_AlgI/DltB"/>
</dbReference>
<feature type="transmembrane region" description="Helical" evidence="10">
    <location>
        <begin position="360"/>
        <end position="379"/>
    </location>
</feature>
<dbReference type="GO" id="GO:0005886">
    <property type="term" value="C:plasma membrane"/>
    <property type="evidence" value="ECO:0007669"/>
    <property type="project" value="UniProtKB-SubCell"/>
</dbReference>
<dbReference type="InterPro" id="IPR024024">
    <property type="entry name" value="DltB"/>
</dbReference>
<protein>
    <recommendedName>
        <fullName evidence="9">Teichoic acid D-alanyltransferase</fullName>
        <ecNumber evidence="9">2.3.1.-</ecNumber>
    </recommendedName>
</protein>
<keyword evidence="6 10" id="KW-1133">Transmembrane helix</keyword>
<evidence type="ECO:0000256" key="4">
    <source>
        <dbReference type="ARBA" id="ARBA00022679"/>
    </source>
</evidence>
<evidence type="ECO:0000256" key="10">
    <source>
        <dbReference type="SAM" id="Phobius"/>
    </source>
</evidence>
<evidence type="ECO:0000256" key="9">
    <source>
        <dbReference type="PIRNR" id="PIRNR016636"/>
    </source>
</evidence>
<dbReference type="RefSeq" id="WP_128746118.1">
    <property type="nucleotide sequence ID" value="NZ_CP035281.1"/>
</dbReference>
<dbReference type="Proteomes" id="UP000287601">
    <property type="component" value="Chromosome"/>
</dbReference>
<feature type="transmembrane region" description="Helical" evidence="10">
    <location>
        <begin position="53"/>
        <end position="70"/>
    </location>
</feature>
<accession>A0A410PWP4</accession>
<dbReference type="EC" id="2.3.1.-" evidence="9"/>
<organism evidence="11 12">
    <name type="scientific">Aminipila luticellarii</name>
    <dbReference type="NCBI Taxonomy" id="2507160"/>
    <lineage>
        <taxon>Bacteria</taxon>
        <taxon>Bacillati</taxon>
        <taxon>Bacillota</taxon>
        <taxon>Clostridia</taxon>
        <taxon>Peptostreptococcales</taxon>
        <taxon>Anaerovoracaceae</taxon>
        <taxon>Aminipila</taxon>
    </lineage>
</organism>
<evidence type="ECO:0000256" key="1">
    <source>
        <dbReference type="ARBA" id="ARBA00004651"/>
    </source>
</evidence>
<evidence type="ECO:0000313" key="11">
    <source>
        <dbReference type="EMBL" id="QAT43372.1"/>
    </source>
</evidence>
<evidence type="ECO:0000313" key="12">
    <source>
        <dbReference type="Proteomes" id="UP000287601"/>
    </source>
</evidence>
<feature type="transmembrane region" description="Helical" evidence="10">
    <location>
        <begin position="221"/>
        <end position="244"/>
    </location>
</feature>
<evidence type="ECO:0000256" key="6">
    <source>
        <dbReference type="ARBA" id="ARBA00022989"/>
    </source>
</evidence>
<dbReference type="PANTHER" id="PTHR13285:SF23">
    <property type="entry name" value="TEICHOIC ACID D-ALANYLTRANSFERASE"/>
    <property type="match status" value="1"/>
</dbReference>
<keyword evidence="7 9" id="KW-0472">Membrane</keyword>
<proteinExistence type="inferred from homology"/>
<dbReference type="PIRSF" id="PIRSF016636">
    <property type="entry name" value="AlgI_DltB"/>
    <property type="match status" value="1"/>
</dbReference>
<dbReference type="GO" id="GO:0070395">
    <property type="term" value="P:lipoteichoic acid biosynthetic process"/>
    <property type="evidence" value="ECO:0007669"/>
    <property type="project" value="UniProtKB-UniRule"/>
</dbReference>
<evidence type="ECO:0000256" key="3">
    <source>
        <dbReference type="ARBA" id="ARBA00022475"/>
    </source>
</evidence>
<dbReference type="Pfam" id="PF03062">
    <property type="entry name" value="MBOAT"/>
    <property type="match status" value="1"/>
</dbReference>
<dbReference type="InterPro" id="IPR051085">
    <property type="entry name" value="MB_O-acyltransferase"/>
</dbReference>
<keyword evidence="5 10" id="KW-0812">Transmembrane</keyword>
<dbReference type="NCBIfam" id="TIGR04091">
    <property type="entry name" value="LTA_dltB"/>
    <property type="match status" value="1"/>
</dbReference>
<dbReference type="GO" id="GO:0016746">
    <property type="term" value="F:acyltransferase activity"/>
    <property type="evidence" value="ECO:0007669"/>
    <property type="project" value="UniProtKB-KW"/>
</dbReference>
<comment type="pathway">
    <text evidence="9">Cell wall biogenesis; lipoteichoic acid biosynthesis.</text>
</comment>
<keyword evidence="4 9" id="KW-0808">Transferase</keyword>
<dbReference type="PANTHER" id="PTHR13285">
    <property type="entry name" value="ACYLTRANSFERASE"/>
    <property type="match status" value="1"/>
</dbReference>
<feature type="transmembrane region" description="Helical" evidence="10">
    <location>
        <begin position="182"/>
        <end position="201"/>
    </location>
</feature>
<dbReference type="KEGG" id="amij:EQM06_09170"/>
<reference evidence="11 12" key="1">
    <citation type="submission" date="2019-01" db="EMBL/GenBank/DDBJ databases">
        <title>Draft genomes of a novel of Aminipila strains.</title>
        <authorList>
            <person name="Ma S."/>
        </authorList>
    </citation>
    <scope>NUCLEOTIDE SEQUENCE [LARGE SCALE GENOMIC DNA]</scope>
    <source>
        <strain evidence="12">JN-39</strain>
    </source>
</reference>
<evidence type="ECO:0000256" key="8">
    <source>
        <dbReference type="ARBA" id="ARBA00023315"/>
    </source>
</evidence>